<name>A0AAN6QFR9_9PEZI</name>
<dbReference type="GO" id="GO:0005385">
    <property type="term" value="F:zinc ion transmembrane transporter activity"/>
    <property type="evidence" value="ECO:0007669"/>
    <property type="project" value="TreeGrafter"/>
</dbReference>
<dbReference type="PANTHER" id="PTHR11040">
    <property type="entry name" value="ZINC/IRON TRANSPORTER"/>
    <property type="match status" value="1"/>
</dbReference>
<keyword evidence="7" id="KW-0732">Signal</keyword>
<evidence type="ECO:0000256" key="6">
    <source>
        <dbReference type="SAM" id="Phobius"/>
    </source>
</evidence>
<feature type="region of interest" description="Disordered" evidence="5">
    <location>
        <begin position="433"/>
        <end position="471"/>
    </location>
</feature>
<organism evidence="8 9">
    <name type="scientific">Canariomyces notabilis</name>
    <dbReference type="NCBI Taxonomy" id="2074819"/>
    <lineage>
        <taxon>Eukaryota</taxon>
        <taxon>Fungi</taxon>
        <taxon>Dikarya</taxon>
        <taxon>Ascomycota</taxon>
        <taxon>Pezizomycotina</taxon>
        <taxon>Sordariomycetes</taxon>
        <taxon>Sordariomycetidae</taxon>
        <taxon>Sordariales</taxon>
        <taxon>Chaetomiaceae</taxon>
        <taxon>Canariomyces</taxon>
    </lineage>
</organism>
<evidence type="ECO:0000256" key="5">
    <source>
        <dbReference type="SAM" id="MobiDB-lite"/>
    </source>
</evidence>
<feature type="chain" id="PRO_5042973737" evidence="7">
    <location>
        <begin position="29"/>
        <end position="578"/>
    </location>
</feature>
<protein>
    <submittedName>
        <fullName evidence="8">Zip-domain-containing protein</fullName>
    </submittedName>
</protein>
<feature type="transmembrane region" description="Helical" evidence="6">
    <location>
        <begin position="245"/>
        <end position="266"/>
    </location>
</feature>
<evidence type="ECO:0000256" key="3">
    <source>
        <dbReference type="ARBA" id="ARBA00022989"/>
    </source>
</evidence>
<keyword evidence="9" id="KW-1185">Reference proteome</keyword>
<dbReference type="GeneID" id="89936237"/>
<keyword evidence="2 6" id="KW-0812">Transmembrane</keyword>
<dbReference type="AlphaFoldDB" id="A0AAN6QFR9"/>
<comment type="subcellular location">
    <subcellularLocation>
        <location evidence="1">Membrane</location>
        <topology evidence="1">Multi-pass membrane protein</topology>
    </subcellularLocation>
</comment>
<reference evidence="8" key="1">
    <citation type="journal article" date="2023" name="Mol. Phylogenet. Evol.">
        <title>Genome-scale phylogeny and comparative genomics of the fungal order Sordariales.</title>
        <authorList>
            <person name="Hensen N."/>
            <person name="Bonometti L."/>
            <person name="Westerberg I."/>
            <person name="Brannstrom I.O."/>
            <person name="Guillou S."/>
            <person name="Cros-Aarteil S."/>
            <person name="Calhoun S."/>
            <person name="Haridas S."/>
            <person name="Kuo A."/>
            <person name="Mondo S."/>
            <person name="Pangilinan J."/>
            <person name="Riley R."/>
            <person name="LaButti K."/>
            <person name="Andreopoulos B."/>
            <person name="Lipzen A."/>
            <person name="Chen C."/>
            <person name="Yan M."/>
            <person name="Daum C."/>
            <person name="Ng V."/>
            <person name="Clum A."/>
            <person name="Steindorff A."/>
            <person name="Ohm R.A."/>
            <person name="Martin F."/>
            <person name="Silar P."/>
            <person name="Natvig D.O."/>
            <person name="Lalanne C."/>
            <person name="Gautier V."/>
            <person name="Ament-Velasquez S.L."/>
            <person name="Kruys A."/>
            <person name="Hutchinson M.I."/>
            <person name="Powell A.J."/>
            <person name="Barry K."/>
            <person name="Miller A.N."/>
            <person name="Grigoriev I.V."/>
            <person name="Debuchy R."/>
            <person name="Gladieux P."/>
            <person name="Hiltunen Thoren M."/>
            <person name="Johannesson H."/>
        </authorList>
    </citation>
    <scope>NUCLEOTIDE SEQUENCE</scope>
    <source>
        <strain evidence="8">CBS 508.74</strain>
    </source>
</reference>
<feature type="transmembrane region" description="Helical" evidence="6">
    <location>
        <begin position="483"/>
        <end position="504"/>
    </location>
</feature>
<reference evidence="8" key="2">
    <citation type="submission" date="2023-05" db="EMBL/GenBank/DDBJ databases">
        <authorList>
            <consortium name="Lawrence Berkeley National Laboratory"/>
            <person name="Steindorff A."/>
            <person name="Hensen N."/>
            <person name="Bonometti L."/>
            <person name="Westerberg I."/>
            <person name="Brannstrom I.O."/>
            <person name="Guillou S."/>
            <person name="Cros-Aarteil S."/>
            <person name="Calhoun S."/>
            <person name="Haridas S."/>
            <person name="Kuo A."/>
            <person name="Mondo S."/>
            <person name="Pangilinan J."/>
            <person name="Riley R."/>
            <person name="Labutti K."/>
            <person name="Andreopoulos B."/>
            <person name="Lipzen A."/>
            <person name="Chen C."/>
            <person name="Yanf M."/>
            <person name="Daum C."/>
            <person name="Ng V."/>
            <person name="Clum A."/>
            <person name="Ohm R."/>
            <person name="Martin F."/>
            <person name="Silar P."/>
            <person name="Natvig D."/>
            <person name="Lalanne C."/>
            <person name="Gautier V."/>
            <person name="Ament-Velasquez S.L."/>
            <person name="Kruys A."/>
            <person name="Hutchinson M.I."/>
            <person name="Powell A.J."/>
            <person name="Barry K."/>
            <person name="Miller A.N."/>
            <person name="Grigoriev I.V."/>
            <person name="Debuchy R."/>
            <person name="Gladieux P."/>
            <person name="Thoren M.H."/>
            <person name="Johannesson H."/>
        </authorList>
    </citation>
    <scope>NUCLEOTIDE SEQUENCE</scope>
    <source>
        <strain evidence="8">CBS 508.74</strain>
    </source>
</reference>
<dbReference type="PANTHER" id="PTHR11040:SF44">
    <property type="entry name" value="PROTEIN ZNTC-RELATED"/>
    <property type="match status" value="1"/>
</dbReference>
<dbReference type="GO" id="GO:0005886">
    <property type="term" value="C:plasma membrane"/>
    <property type="evidence" value="ECO:0007669"/>
    <property type="project" value="TreeGrafter"/>
</dbReference>
<sequence length="578" mass="60008">MLGLPSAFRGAALCGLILAAPSFVPVSASATRLQRRAPAPHIITPSSGGEVSPATITAVSECHTHGTVQYCQAGTTEFRISGTAATASSYTDCHHHGKDTYCMAPTGEVQIIAAQAGSVTPTPTTGAASASSVTAVSSCQMHESELLCVAGTTPYHVHTTVTATQDIPPAFTDCHAHGTETFCVTPEGDDVQITLEGEESESAETPSGENCHFHAGVEHCTGGASEGGQVNCARIEREYNIPLRVGLLFVMLVTSSIGVFTPMLVASFVSPKHAIFTILRQFGTGVIISTAFVHLYTHASLMFQNECLGDLGYESTAAAILMAGIFLSFLVEYLGNRFLQWQEAKSPTGSGSVESASHGHGHAHGHHLSPPSGRADLVNISVLEAGVIFHSLLIGLTLVVSGDAFFLTLFAVIVFHQMFEGLALGTRIAALGKPTSSPSSPTPAPLSDETKVNPTADGESNNSTPSTIPPLATPVSVSTTHKILLATAFALVTPIGMAIGIGVLHRFNGNDPSTVIAIGTLDALSAGILVWVGVVEMWAHDWMLAGGELTRSGPVRTGLGLAALVVGMAVMSLLGKWA</sequence>
<evidence type="ECO:0000313" key="9">
    <source>
        <dbReference type="Proteomes" id="UP001302812"/>
    </source>
</evidence>
<comment type="caution">
    <text evidence="8">The sequence shown here is derived from an EMBL/GenBank/DDBJ whole genome shotgun (WGS) entry which is preliminary data.</text>
</comment>
<feature type="region of interest" description="Disordered" evidence="5">
    <location>
        <begin position="349"/>
        <end position="369"/>
    </location>
</feature>
<feature type="transmembrane region" description="Helical" evidence="6">
    <location>
        <begin position="317"/>
        <end position="335"/>
    </location>
</feature>
<feature type="compositionally biased region" description="Low complexity" evidence="5">
    <location>
        <begin position="349"/>
        <end position="358"/>
    </location>
</feature>
<evidence type="ECO:0000256" key="7">
    <source>
        <dbReference type="SAM" id="SignalP"/>
    </source>
</evidence>
<evidence type="ECO:0000313" key="8">
    <source>
        <dbReference type="EMBL" id="KAK4109359.1"/>
    </source>
</evidence>
<keyword evidence="4 6" id="KW-0472">Membrane</keyword>
<feature type="transmembrane region" description="Helical" evidence="6">
    <location>
        <begin position="555"/>
        <end position="574"/>
    </location>
</feature>
<dbReference type="RefSeq" id="XP_064666929.1">
    <property type="nucleotide sequence ID" value="XM_064812112.1"/>
</dbReference>
<feature type="transmembrane region" description="Helical" evidence="6">
    <location>
        <begin position="278"/>
        <end position="297"/>
    </location>
</feature>
<feature type="transmembrane region" description="Helical" evidence="6">
    <location>
        <begin position="392"/>
        <end position="415"/>
    </location>
</feature>
<evidence type="ECO:0000256" key="2">
    <source>
        <dbReference type="ARBA" id="ARBA00022692"/>
    </source>
</evidence>
<dbReference type="EMBL" id="MU853357">
    <property type="protein sequence ID" value="KAK4109359.1"/>
    <property type="molecule type" value="Genomic_DNA"/>
</dbReference>
<dbReference type="Pfam" id="PF02535">
    <property type="entry name" value="Zip"/>
    <property type="match status" value="2"/>
</dbReference>
<dbReference type="Proteomes" id="UP001302812">
    <property type="component" value="Unassembled WGS sequence"/>
</dbReference>
<feature type="signal peptide" evidence="7">
    <location>
        <begin position="1"/>
        <end position="28"/>
    </location>
</feature>
<evidence type="ECO:0000256" key="4">
    <source>
        <dbReference type="ARBA" id="ARBA00023136"/>
    </source>
</evidence>
<gene>
    <name evidence="8" type="ORF">N656DRAFT_716268</name>
</gene>
<keyword evidence="3 6" id="KW-1133">Transmembrane helix</keyword>
<proteinExistence type="predicted"/>
<dbReference type="InterPro" id="IPR003689">
    <property type="entry name" value="ZIP"/>
</dbReference>
<accession>A0AAN6QFR9</accession>
<evidence type="ECO:0000256" key="1">
    <source>
        <dbReference type="ARBA" id="ARBA00004141"/>
    </source>
</evidence>
<feature type="transmembrane region" description="Helical" evidence="6">
    <location>
        <begin position="516"/>
        <end position="535"/>
    </location>
</feature>